<dbReference type="OrthoDB" id="4156902at2759"/>
<protein>
    <submittedName>
        <fullName evidence="1">Uncharacterized protein</fullName>
    </submittedName>
</protein>
<dbReference type="EMBL" id="KV745233">
    <property type="protein sequence ID" value="OCK76197.1"/>
    <property type="molecule type" value="Genomic_DNA"/>
</dbReference>
<dbReference type="Proteomes" id="UP000250266">
    <property type="component" value="Unassembled WGS sequence"/>
</dbReference>
<sequence length="52" mass="5718">MAPNNDIATRALIVTLKSPYRGKTSVEISKKPVFPYVKSTELTPEPLSVDLT</sequence>
<proteinExistence type="predicted"/>
<organism evidence="1 2">
    <name type="scientific">Lepidopterella palustris CBS 459.81</name>
    <dbReference type="NCBI Taxonomy" id="1314670"/>
    <lineage>
        <taxon>Eukaryota</taxon>
        <taxon>Fungi</taxon>
        <taxon>Dikarya</taxon>
        <taxon>Ascomycota</taxon>
        <taxon>Pezizomycotina</taxon>
        <taxon>Dothideomycetes</taxon>
        <taxon>Pleosporomycetidae</taxon>
        <taxon>Mytilinidiales</taxon>
        <taxon>Argynnaceae</taxon>
        <taxon>Lepidopterella</taxon>
    </lineage>
</organism>
<evidence type="ECO:0000313" key="2">
    <source>
        <dbReference type="Proteomes" id="UP000250266"/>
    </source>
</evidence>
<gene>
    <name evidence="1" type="ORF">K432DRAFT_463785</name>
</gene>
<reference evidence="1 2" key="1">
    <citation type="journal article" date="2016" name="Nat. Commun.">
        <title>Ectomycorrhizal ecology is imprinted in the genome of the dominant symbiotic fungus Cenococcum geophilum.</title>
        <authorList>
            <consortium name="DOE Joint Genome Institute"/>
            <person name="Peter M."/>
            <person name="Kohler A."/>
            <person name="Ohm R.A."/>
            <person name="Kuo A."/>
            <person name="Krutzmann J."/>
            <person name="Morin E."/>
            <person name="Arend M."/>
            <person name="Barry K.W."/>
            <person name="Binder M."/>
            <person name="Choi C."/>
            <person name="Clum A."/>
            <person name="Copeland A."/>
            <person name="Grisel N."/>
            <person name="Haridas S."/>
            <person name="Kipfer T."/>
            <person name="LaButti K."/>
            <person name="Lindquist E."/>
            <person name="Lipzen A."/>
            <person name="Maire R."/>
            <person name="Meier B."/>
            <person name="Mihaltcheva S."/>
            <person name="Molinier V."/>
            <person name="Murat C."/>
            <person name="Poggeler S."/>
            <person name="Quandt C.A."/>
            <person name="Sperisen C."/>
            <person name="Tritt A."/>
            <person name="Tisserant E."/>
            <person name="Crous P.W."/>
            <person name="Henrissat B."/>
            <person name="Nehls U."/>
            <person name="Egli S."/>
            <person name="Spatafora J.W."/>
            <person name="Grigoriev I.V."/>
            <person name="Martin F.M."/>
        </authorList>
    </citation>
    <scope>NUCLEOTIDE SEQUENCE [LARGE SCALE GENOMIC DNA]</scope>
    <source>
        <strain evidence="1 2">CBS 459.81</strain>
    </source>
</reference>
<keyword evidence="2" id="KW-1185">Reference proteome</keyword>
<dbReference type="AlphaFoldDB" id="A0A8E2E2J9"/>
<evidence type="ECO:0000313" key="1">
    <source>
        <dbReference type="EMBL" id="OCK76197.1"/>
    </source>
</evidence>
<name>A0A8E2E2J9_9PEZI</name>
<accession>A0A8E2E2J9</accession>